<evidence type="ECO:0000313" key="5">
    <source>
        <dbReference type="Proteomes" id="UP000029273"/>
    </source>
</evidence>
<dbReference type="AlphaFoldDB" id="A0A1A6C047"/>
<dbReference type="EMBL" id="JQSG02000006">
    <property type="protein sequence ID" value="OBS07932.1"/>
    <property type="molecule type" value="Genomic_DNA"/>
</dbReference>
<keyword evidence="5" id="KW-1185">Reference proteome</keyword>
<accession>A0A1A6C047</accession>
<sequence>MLREWNLLSNAFNIGLQEWGWVAENPMTRVRKPATPAARDRRLTQDEIDRLVVASGYTDEQPPETLTARVGATMLFAIETAMRAGEIAGLIWGHVHVERRYVHLPLTKNGKPRDVPLSTRALELIERMRPLTGEHENNPVFGLSPRQIDVLFRKIKKKVGIEDLHFHDTRREALSRLAAKFDVMDLAKISGHQDLRILQNVYYAPKVDDLVSKMD</sequence>
<organism evidence="4 5">
    <name type="scientific">Acidihalobacter prosperus</name>
    <dbReference type="NCBI Taxonomy" id="160660"/>
    <lineage>
        <taxon>Bacteria</taxon>
        <taxon>Pseudomonadati</taxon>
        <taxon>Pseudomonadota</taxon>
        <taxon>Gammaproteobacteria</taxon>
        <taxon>Chromatiales</taxon>
        <taxon>Ectothiorhodospiraceae</taxon>
        <taxon>Acidihalobacter</taxon>
    </lineage>
</organism>
<dbReference type="InterPro" id="IPR013762">
    <property type="entry name" value="Integrase-like_cat_sf"/>
</dbReference>
<feature type="domain" description="Tyr recombinase" evidence="3">
    <location>
        <begin position="38"/>
        <end position="215"/>
    </location>
</feature>
<dbReference type="PANTHER" id="PTHR30349:SF94">
    <property type="entry name" value="INTEGRASE_RECOMBINASE HI_1414-RELATED"/>
    <property type="match status" value="1"/>
</dbReference>
<dbReference type="InterPro" id="IPR002104">
    <property type="entry name" value="Integrase_catalytic"/>
</dbReference>
<comment type="caution">
    <text evidence="4">The sequence shown here is derived from an EMBL/GenBank/DDBJ whole genome shotgun (WGS) entry which is preliminary data.</text>
</comment>
<protein>
    <submittedName>
        <fullName evidence="4">Integrase</fullName>
    </submittedName>
</protein>
<dbReference type="Proteomes" id="UP000029273">
    <property type="component" value="Unassembled WGS sequence"/>
</dbReference>
<dbReference type="PROSITE" id="PS51898">
    <property type="entry name" value="TYR_RECOMBINASE"/>
    <property type="match status" value="1"/>
</dbReference>
<keyword evidence="1" id="KW-0229">DNA integration</keyword>
<proteinExistence type="predicted"/>
<dbReference type="SUPFAM" id="SSF56349">
    <property type="entry name" value="DNA breaking-rejoining enzymes"/>
    <property type="match status" value="1"/>
</dbReference>
<keyword evidence="2" id="KW-0233">DNA recombination</keyword>
<dbReference type="PANTHER" id="PTHR30349">
    <property type="entry name" value="PHAGE INTEGRASE-RELATED"/>
    <property type="match status" value="1"/>
</dbReference>
<dbReference type="Gene3D" id="1.10.443.10">
    <property type="entry name" value="Intergrase catalytic core"/>
    <property type="match status" value="1"/>
</dbReference>
<evidence type="ECO:0000256" key="2">
    <source>
        <dbReference type="ARBA" id="ARBA00023172"/>
    </source>
</evidence>
<gene>
    <name evidence="4" type="ORF">Thpro_022182</name>
</gene>
<evidence type="ECO:0000256" key="1">
    <source>
        <dbReference type="ARBA" id="ARBA00022908"/>
    </source>
</evidence>
<dbReference type="CDD" id="cd00796">
    <property type="entry name" value="INT_Rci_Hp1_C"/>
    <property type="match status" value="1"/>
</dbReference>
<dbReference type="GO" id="GO:0003677">
    <property type="term" value="F:DNA binding"/>
    <property type="evidence" value="ECO:0007669"/>
    <property type="project" value="InterPro"/>
</dbReference>
<dbReference type="GO" id="GO:0015074">
    <property type="term" value="P:DNA integration"/>
    <property type="evidence" value="ECO:0007669"/>
    <property type="project" value="UniProtKB-KW"/>
</dbReference>
<dbReference type="InterPro" id="IPR011010">
    <property type="entry name" value="DNA_brk_join_enz"/>
</dbReference>
<dbReference type="InterPro" id="IPR050090">
    <property type="entry name" value="Tyrosine_recombinase_XerCD"/>
</dbReference>
<evidence type="ECO:0000259" key="3">
    <source>
        <dbReference type="PROSITE" id="PS51898"/>
    </source>
</evidence>
<evidence type="ECO:0000313" key="4">
    <source>
        <dbReference type="EMBL" id="OBS07932.1"/>
    </source>
</evidence>
<reference evidence="4 5" key="1">
    <citation type="journal article" date="2014" name="Genome Announc.">
        <title>Draft Genome Sequence of the Iron-Oxidizing, Acidophilic, and Halotolerant 'Thiobacillus prosperus' Type Strain DSM 5130.</title>
        <authorList>
            <person name="Ossandon F.J."/>
            <person name="Cardenas J.P."/>
            <person name="Corbett M."/>
            <person name="Quatrini R."/>
            <person name="Holmes D.S."/>
            <person name="Watkin E."/>
        </authorList>
    </citation>
    <scope>NUCLEOTIDE SEQUENCE [LARGE SCALE GENOMIC DNA]</scope>
    <source>
        <strain evidence="4 5">DSM 5130</strain>
    </source>
</reference>
<dbReference type="GO" id="GO:0006310">
    <property type="term" value="P:DNA recombination"/>
    <property type="evidence" value="ECO:0007669"/>
    <property type="project" value="UniProtKB-KW"/>
</dbReference>
<name>A0A1A6C047_9GAMM</name>
<dbReference type="Pfam" id="PF00589">
    <property type="entry name" value="Phage_integrase"/>
    <property type="match status" value="1"/>
</dbReference>